<protein>
    <submittedName>
        <fullName evidence="2">Uncharacterized protein</fullName>
    </submittedName>
</protein>
<sequence length="218" mass="23595">MAECVCVCGELTVAVAVACQHPKREGPHAASGTERCHLELLECHGERLLEPAPKKKALSAQHVRIHRAARHHASARPAHHAAVVRTPAVALRAAARDSTARRWLACRGHAPRAGAASSSSSSSSCVWCSGPVGIHRAVVPERPGQVERRSGSHLLAWHGMTCIGWRKRQESPVTWQQRHNGYLLAQGLCVRDANAVPSSRKRLPPPPSSKERLPTCLP</sequence>
<dbReference type="HOGENOM" id="CLU_1267577_0_0_1"/>
<evidence type="ECO:0000256" key="1">
    <source>
        <dbReference type="SAM" id="MobiDB-lite"/>
    </source>
</evidence>
<dbReference type="RefSeq" id="XP_008028096.1">
    <property type="nucleotide sequence ID" value="XM_008029905.1"/>
</dbReference>
<dbReference type="Proteomes" id="UP000016935">
    <property type="component" value="Unassembled WGS sequence"/>
</dbReference>
<accession>R0IG18</accession>
<organism evidence="2 3">
    <name type="scientific">Exserohilum turcicum (strain 28A)</name>
    <name type="common">Northern leaf blight fungus</name>
    <name type="synonym">Setosphaeria turcica</name>
    <dbReference type="NCBI Taxonomy" id="671987"/>
    <lineage>
        <taxon>Eukaryota</taxon>
        <taxon>Fungi</taxon>
        <taxon>Dikarya</taxon>
        <taxon>Ascomycota</taxon>
        <taxon>Pezizomycotina</taxon>
        <taxon>Dothideomycetes</taxon>
        <taxon>Pleosporomycetidae</taxon>
        <taxon>Pleosporales</taxon>
        <taxon>Pleosporineae</taxon>
        <taxon>Pleosporaceae</taxon>
        <taxon>Exserohilum</taxon>
    </lineage>
</organism>
<feature type="compositionally biased region" description="Basic and acidic residues" evidence="1">
    <location>
        <begin position="209"/>
        <end position="218"/>
    </location>
</feature>
<reference evidence="2 3" key="2">
    <citation type="journal article" date="2013" name="PLoS Genet.">
        <title>Comparative genome structure, secondary metabolite, and effector coding capacity across Cochliobolus pathogens.</title>
        <authorList>
            <person name="Condon B.J."/>
            <person name="Leng Y."/>
            <person name="Wu D."/>
            <person name="Bushley K.E."/>
            <person name="Ohm R.A."/>
            <person name="Otillar R."/>
            <person name="Martin J."/>
            <person name="Schackwitz W."/>
            <person name="Grimwood J."/>
            <person name="MohdZainudin N."/>
            <person name="Xue C."/>
            <person name="Wang R."/>
            <person name="Manning V.A."/>
            <person name="Dhillon B."/>
            <person name="Tu Z.J."/>
            <person name="Steffenson B.J."/>
            <person name="Salamov A."/>
            <person name="Sun H."/>
            <person name="Lowry S."/>
            <person name="LaButti K."/>
            <person name="Han J."/>
            <person name="Copeland A."/>
            <person name="Lindquist E."/>
            <person name="Barry K."/>
            <person name="Schmutz J."/>
            <person name="Baker S.E."/>
            <person name="Ciuffetti L.M."/>
            <person name="Grigoriev I.V."/>
            <person name="Zhong S."/>
            <person name="Turgeon B.G."/>
        </authorList>
    </citation>
    <scope>NUCLEOTIDE SEQUENCE [LARGE SCALE GENOMIC DNA]</scope>
    <source>
        <strain evidence="3">28A</strain>
    </source>
</reference>
<feature type="region of interest" description="Disordered" evidence="1">
    <location>
        <begin position="195"/>
        <end position="218"/>
    </location>
</feature>
<evidence type="ECO:0000313" key="3">
    <source>
        <dbReference type="Proteomes" id="UP000016935"/>
    </source>
</evidence>
<proteinExistence type="predicted"/>
<dbReference type="AlphaFoldDB" id="R0IG18"/>
<gene>
    <name evidence="2" type="ORF">SETTUDRAFT_32996</name>
</gene>
<reference evidence="2 3" key="1">
    <citation type="journal article" date="2012" name="PLoS Pathog.">
        <title>Diverse lifestyles and strategies of plant pathogenesis encoded in the genomes of eighteen Dothideomycetes fungi.</title>
        <authorList>
            <person name="Ohm R.A."/>
            <person name="Feau N."/>
            <person name="Henrissat B."/>
            <person name="Schoch C.L."/>
            <person name="Horwitz B.A."/>
            <person name="Barry K.W."/>
            <person name="Condon B.J."/>
            <person name="Copeland A.C."/>
            <person name="Dhillon B."/>
            <person name="Glaser F."/>
            <person name="Hesse C.N."/>
            <person name="Kosti I."/>
            <person name="LaButti K."/>
            <person name="Lindquist E.A."/>
            <person name="Lucas S."/>
            <person name="Salamov A.A."/>
            <person name="Bradshaw R.E."/>
            <person name="Ciuffetti L."/>
            <person name="Hamelin R.C."/>
            <person name="Kema G.H.J."/>
            <person name="Lawrence C."/>
            <person name="Scott J.A."/>
            <person name="Spatafora J.W."/>
            <person name="Turgeon B.G."/>
            <person name="de Wit P.J.G.M."/>
            <person name="Zhong S."/>
            <person name="Goodwin S.B."/>
            <person name="Grigoriev I.V."/>
        </authorList>
    </citation>
    <scope>NUCLEOTIDE SEQUENCE [LARGE SCALE GENOMIC DNA]</scope>
    <source>
        <strain evidence="3">28A</strain>
    </source>
</reference>
<evidence type="ECO:0000313" key="2">
    <source>
        <dbReference type="EMBL" id="EOA83986.1"/>
    </source>
</evidence>
<dbReference type="GeneID" id="19403724"/>
<name>R0IG18_EXST2</name>
<keyword evidence="3" id="KW-1185">Reference proteome</keyword>
<dbReference type="EMBL" id="KB908814">
    <property type="protein sequence ID" value="EOA83986.1"/>
    <property type="molecule type" value="Genomic_DNA"/>
</dbReference>